<dbReference type="Gene3D" id="3.30.1330.60">
    <property type="entry name" value="OmpA-like domain"/>
    <property type="match status" value="2"/>
</dbReference>
<keyword evidence="7" id="KW-1185">Reference proteome</keyword>
<keyword evidence="4" id="KW-0732">Signal</keyword>
<proteinExistence type="predicted"/>
<protein>
    <recommendedName>
        <fullName evidence="5">OmpA-like domain-containing protein</fullName>
    </recommendedName>
</protein>
<comment type="caution">
    <text evidence="6">The sequence shown here is derived from an EMBL/GenBank/DDBJ whole genome shotgun (WGS) entry which is preliminary data.</text>
</comment>
<accession>A0A255YSP0</accession>
<evidence type="ECO:0000313" key="6">
    <source>
        <dbReference type="EMBL" id="OYQ32237.1"/>
    </source>
</evidence>
<feature type="signal peptide" evidence="4">
    <location>
        <begin position="1"/>
        <end position="17"/>
    </location>
</feature>
<keyword evidence="2 3" id="KW-0472">Membrane</keyword>
<feature type="domain" description="OmpA-like" evidence="5">
    <location>
        <begin position="12"/>
        <end position="122"/>
    </location>
</feature>
<reference evidence="6 7" key="1">
    <citation type="submission" date="2017-07" db="EMBL/GenBank/DDBJ databases">
        <title>Flavobacterium cyanobacteriorum sp. nov., isolated from cyanobacterial aggregates in a eutrophic lake.</title>
        <authorList>
            <person name="Cai H."/>
        </authorList>
    </citation>
    <scope>NUCLEOTIDE SEQUENCE [LARGE SCALE GENOMIC DNA]</scope>
    <source>
        <strain evidence="6 7">TH021</strain>
    </source>
</reference>
<dbReference type="PROSITE" id="PS01068">
    <property type="entry name" value="OMPA_1"/>
    <property type="match status" value="1"/>
</dbReference>
<dbReference type="Pfam" id="PF00691">
    <property type="entry name" value="OmpA"/>
    <property type="match status" value="2"/>
</dbReference>
<name>A0A255YSP0_9FLAO</name>
<evidence type="ECO:0000256" key="2">
    <source>
        <dbReference type="ARBA" id="ARBA00023136"/>
    </source>
</evidence>
<dbReference type="PANTHER" id="PTHR30329:SF21">
    <property type="entry name" value="LIPOPROTEIN YIAD-RELATED"/>
    <property type="match status" value="1"/>
</dbReference>
<evidence type="ECO:0000256" key="3">
    <source>
        <dbReference type="PROSITE-ProRule" id="PRU00473"/>
    </source>
</evidence>
<dbReference type="EMBL" id="NOXV01000303">
    <property type="protein sequence ID" value="OYQ32237.1"/>
    <property type="molecule type" value="Genomic_DNA"/>
</dbReference>
<sequence>MKNLLLLLLLLPLTASTQEKFIVYFDFDVAEANPSSAKDLKLWIDANKNAEVLQIDGYADAVGTDAYNKELSEKRAAYVYRLLRAEGLDVTGIRQQGFGESVARGGKSPQDRKVTVVIKKLQVEKASVAPKPETKLFGAVSTAKKGDKLRLSNLNFYDKSDVVLPQCEPVLRELLAIMQANPNLKIDIQGHICCQEIDVLDVANKRAKAVHRFLELNGIAGNRISYQSFGSNRPLYKIPEKNEEERVANRRVEIEILEID</sequence>
<feature type="domain" description="OmpA-like" evidence="5">
    <location>
        <begin position="143"/>
        <end position="260"/>
    </location>
</feature>
<evidence type="ECO:0000259" key="5">
    <source>
        <dbReference type="PROSITE" id="PS51123"/>
    </source>
</evidence>
<evidence type="ECO:0000313" key="7">
    <source>
        <dbReference type="Proteomes" id="UP000216605"/>
    </source>
</evidence>
<evidence type="ECO:0000256" key="4">
    <source>
        <dbReference type="SAM" id="SignalP"/>
    </source>
</evidence>
<dbReference type="SUPFAM" id="SSF103088">
    <property type="entry name" value="OmpA-like"/>
    <property type="match status" value="2"/>
</dbReference>
<dbReference type="CDD" id="cd07185">
    <property type="entry name" value="OmpA_C-like"/>
    <property type="match status" value="2"/>
</dbReference>
<dbReference type="OrthoDB" id="9782229at2"/>
<dbReference type="InterPro" id="IPR036737">
    <property type="entry name" value="OmpA-like_sf"/>
</dbReference>
<evidence type="ECO:0000256" key="1">
    <source>
        <dbReference type="ARBA" id="ARBA00004370"/>
    </source>
</evidence>
<dbReference type="AlphaFoldDB" id="A0A255YSP0"/>
<dbReference type="GO" id="GO:0009279">
    <property type="term" value="C:cell outer membrane"/>
    <property type="evidence" value="ECO:0007669"/>
    <property type="project" value="InterPro"/>
</dbReference>
<comment type="subcellular location">
    <subcellularLocation>
        <location evidence="1">Membrane</location>
    </subcellularLocation>
</comment>
<dbReference type="InterPro" id="IPR006665">
    <property type="entry name" value="OmpA-like"/>
</dbReference>
<dbReference type="Proteomes" id="UP000216605">
    <property type="component" value="Unassembled WGS sequence"/>
</dbReference>
<organism evidence="6 7">
    <name type="scientific">Flavobacterium cyanobacteriorum</name>
    <dbReference type="NCBI Taxonomy" id="2022802"/>
    <lineage>
        <taxon>Bacteria</taxon>
        <taxon>Pseudomonadati</taxon>
        <taxon>Bacteroidota</taxon>
        <taxon>Flavobacteriia</taxon>
        <taxon>Flavobacteriales</taxon>
        <taxon>Flavobacteriaceae</taxon>
        <taxon>Flavobacterium</taxon>
    </lineage>
</organism>
<feature type="chain" id="PRO_5012332628" description="OmpA-like domain-containing protein" evidence="4">
    <location>
        <begin position="18"/>
        <end position="260"/>
    </location>
</feature>
<dbReference type="PANTHER" id="PTHR30329">
    <property type="entry name" value="STATOR ELEMENT OF FLAGELLAR MOTOR COMPLEX"/>
    <property type="match status" value="1"/>
</dbReference>
<dbReference type="RefSeq" id="WP_094416707.1">
    <property type="nucleotide sequence ID" value="NZ_NOXV01000303.1"/>
</dbReference>
<dbReference type="InterPro" id="IPR006690">
    <property type="entry name" value="OMPA-like_CS"/>
</dbReference>
<dbReference type="InterPro" id="IPR050330">
    <property type="entry name" value="Bact_OuterMem_StrucFunc"/>
</dbReference>
<dbReference type="PROSITE" id="PS51123">
    <property type="entry name" value="OMPA_2"/>
    <property type="match status" value="2"/>
</dbReference>
<gene>
    <name evidence="6" type="ORF">CHU92_14205</name>
</gene>